<evidence type="ECO:0000313" key="3">
    <source>
        <dbReference type="Proteomes" id="UP001157006"/>
    </source>
</evidence>
<gene>
    <name evidence="2" type="ORF">VFH_U014000</name>
</gene>
<feature type="compositionally biased region" description="Basic and acidic residues" evidence="1">
    <location>
        <begin position="128"/>
        <end position="137"/>
    </location>
</feature>
<reference evidence="2 3" key="1">
    <citation type="submission" date="2023-01" db="EMBL/GenBank/DDBJ databases">
        <authorList>
            <person name="Kreplak J."/>
        </authorList>
    </citation>
    <scope>NUCLEOTIDE SEQUENCE [LARGE SCALE GENOMIC DNA]</scope>
</reference>
<feature type="compositionally biased region" description="Polar residues" evidence="1">
    <location>
        <begin position="138"/>
        <end position="156"/>
    </location>
</feature>
<dbReference type="AlphaFoldDB" id="A0AAV0YB75"/>
<proteinExistence type="predicted"/>
<dbReference type="EMBL" id="CATIWC010000452">
    <property type="protein sequence ID" value="CAI8583151.1"/>
    <property type="molecule type" value="Genomic_DNA"/>
</dbReference>
<protein>
    <submittedName>
        <fullName evidence="2">Uncharacterized protein</fullName>
    </submittedName>
</protein>
<organism evidence="2 3">
    <name type="scientific">Vicia faba</name>
    <name type="common">Broad bean</name>
    <name type="synonym">Faba vulgaris</name>
    <dbReference type="NCBI Taxonomy" id="3906"/>
    <lineage>
        <taxon>Eukaryota</taxon>
        <taxon>Viridiplantae</taxon>
        <taxon>Streptophyta</taxon>
        <taxon>Embryophyta</taxon>
        <taxon>Tracheophyta</taxon>
        <taxon>Spermatophyta</taxon>
        <taxon>Magnoliopsida</taxon>
        <taxon>eudicotyledons</taxon>
        <taxon>Gunneridae</taxon>
        <taxon>Pentapetalae</taxon>
        <taxon>rosids</taxon>
        <taxon>fabids</taxon>
        <taxon>Fabales</taxon>
        <taxon>Fabaceae</taxon>
        <taxon>Papilionoideae</taxon>
        <taxon>50 kb inversion clade</taxon>
        <taxon>NPAAA clade</taxon>
        <taxon>Hologalegina</taxon>
        <taxon>IRL clade</taxon>
        <taxon>Fabeae</taxon>
        <taxon>Vicia</taxon>
    </lineage>
</organism>
<accession>A0AAV0YB75</accession>
<evidence type="ECO:0000313" key="2">
    <source>
        <dbReference type="EMBL" id="CAI8583151.1"/>
    </source>
</evidence>
<sequence length="156" mass="17467">MEVGKVQLSREAHSTTLCRSHSLFSLSAFSAFRFHLPPASRTCICISTSLHCRYYSRNLPWRVISAANCNKVISAKVPKPSKGKENNVFEPTQQWRVKDSGEQTFLLANVNLGDAQNCDTQNDVPRNIPEKISEESKYNASATRSSTKISPQNSYL</sequence>
<comment type="caution">
    <text evidence="2">The sequence shown here is derived from an EMBL/GenBank/DDBJ whole genome shotgun (WGS) entry which is preliminary data.</text>
</comment>
<name>A0AAV0YB75_VICFA</name>
<evidence type="ECO:0000256" key="1">
    <source>
        <dbReference type="SAM" id="MobiDB-lite"/>
    </source>
</evidence>
<keyword evidence="3" id="KW-1185">Reference proteome</keyword>
<feature type="region of interest" description="Disordered" evidence="1">
    <location>
        <begin position="118"/>
        <end position="156"/>
    </location>
</feature>
<dbReference type="Proteomes" id="UP001157006">
    <property type="component" value="Unassembled WGS sequence"/>
</dbReference>